<evidence type="ECO:0000313" key="2">
    <source>
        <dbReference type="Proteomes" id="UP000010880"/>
    </source>
</evidence>
<dbReference type="OrthoDB" id="164847at2"/>
<evidence type="ECO:0000313" key="1">
    <source>
        <dbReference type="EMBL" id="AGB42046.1"/>
    </source>
</evidence>
<reference evidence="2" key="1">
    <citation type="submission" date="2012-02" db="EMBL/GenBank/DDBJ databases">
        <title>The complete genome of Halobacteroides halobius DSM 5150.</title>
        <authorList>
            <person name="Lucas S."/>
            <person name="Copeland A."/>
            <person name="Lapidus A."/>
            <person name="Glavina del Rio T."/>
            <person name="Dalin E."/>
            <person name="Tice H."/>
            <person name="Bruce D."/>
            <person name="Goodwin L."/>
            <person name="Pitluck S."/>
            <person name="Peters L."/>
            <person name="Mikhailova N."/>
            <person name="Gu W."/>
            <person name="Kyrpides N."/>
            <person name="Mavromatis K."/>
            <person name="Ivanova N."/>
            <person name="Brettin T."/>
            <person name="Detter J.C."/>
            <person name="Han C."/>
            <person name="Larimer F."/>
            <person name="Land M."/>
            <person name="Hauser L."/>
            <person name="Markowitz V."/>
            <person name="Cheng J.-F."/>
            <person name="Hugenholtz P."/>
            <person name="Woyke T."/>
            <person name="Wu D."/>
            <person name="Tindall B."/>
            <person name="Pomrenke H."/>
            <person name="Brambilla E."/>
            <person name="Klenk H.-P."/>
            <person name="Eisen J.A."/>
        </authorList>
    </citation>
    <scope>NUCLEOTIDE SEQUENCE [LARGE SCALE GENOMIC DNA]</scope>
    <source>
        <strain evidence="2">ATCC 35273 / DSM 5150 / MD-1</strain>
    </source>
</reference>
<dbReference type="RefSeq" id="WP_015327760.1">
    <property type="nucleotide sequence ID" value="NC_019978.1"/>
</dbReference>
<gene>
    <name evidence="1" type="ordered locus">Halha_2163</name>
</gene>
<keyword evidence="2" id="KW-1185">Reference proteome</keyword>
<protein>
    <recommendedName>
        <fullName evidence="3">DUF3006 domain-containing protein</fullName>
    </recommendedName>
</protein>
<evidence type="ECO:0008006" key="3">
    <source>
        <dbReference type="Google" id="ProtNLM"/>
    </source>
</evidence>
<dbReference type="HOGENOM" id="CLU_181623_0_0_9"/>
<sequence>MRAVIDRFVGDYGLLLVGPEEVELNVPREELPDNVVEGDWLRLDFRLDKKVTIKRSEELEDLLYSLIDS</sequence>
<name>L0KAK4_HALHC</name>
<dbReference type="AlphaFoldDB" id="L0KAK4"/>
<dbReference type="InterPro" id="IPR021377">
    <property type="entry name" value="DUF3006"/>
</dbReference>
<dbReference type="Proteomes" id="UP000010880">
    <property type="component" value="Chromosome"/>
</dbReference>
<dbReference type="STRING" id="748449.Halha_2163"/>
<organism evidence="1 2">
    <name type="scientific">Halobacteroides halobius (strain ATCC 35273 / DSM 5150 / MD-1)</name>
    <dbReference type="NCBI Taxonomy" id="748449"/>
    <lineage>
        <taxon>Bacteria</taxon>
        <taxon>Bacillati</taxon>
        <taxon>Bacillota</taxon>
        <taxon>Clostridia</taxon>
        <taxon>Halanaerobiales</taxon>
        <taxon>Halobacteroidaceae</taxon>
        <taxon>Halobacteroides</taxon>
    </lineage>
</organism>
<dbReference type="KEGG" id="hhl:Halha_2163"/>
<dbReference type="Pfam" id="PF11213">
    <property type="entry name" value="DUF3006"/>
    <property type="match status" value="1"/>
</dbReference>
<accession>L0KAK4</accession>
<dbReference type="EMBL" id="CP003359">
    <property type="protein sequence ID" value="AGB42046.1"/>
    <property type="molecule type" value="Genomic_DNA"/>
</dbReference>
<proteinExistence type="predicted"/>